<dbReference type="PRINTS" id="PR00305">
    <property type="entry name" value="1433ZETA"/>
</dbReference>
<organism evidence="3 4">
    <name type="scientific">Zingiber officinale</name>
    <name type="common">Ginger</name>
    <name type="synonym">Amomum zingiber</name>
    <dbReference type="NCBI Taxonomy" id="94328"/>
    <lineage>
        <taxon>Eukaryota</taxon>
        <taxon>Viridiplantae</taxon>
        <taxon>Streptophyta</taxon>
        <taxon>Embryophyta</taxon>
        <taxon>Tracheophyta</taxon>
        <taxon>Spermatophyta</taxon>
        <taxon>Magnoliopsida</taxon>
        <taxon>Liliopsida</taxon>
        <taxon>Zingiberales</taxon>
        <taxon>Zingiberaceae</taxon>
        <taxon>Zingiber</taxon>
    </lineage>
</organism>
<accession>A0A8J5L2T2</accession>
<dbReference type="InterPro" id="IPR000308">
    <property type="entry name" value="14-3-3"/>
</dbReference>
<dbReference type="Pfam" id="PF00244">
    <property type="entry name" value="14-3-3"/>
    <property type="match status" value="1"/>
</dbReference>
<dbReference type="InterPro" id="IPR036815">
    <property type="entry name" value="14-3-3_dom_sf"/>
</dbReference>
<feature type="domain" description="14-3-3" evidence="2">
    <location>
        <begin position="95"/>
        <end position="267"/>
    </location>
</feature>
<evidence type="ECO:0000313" key="4">
    <source>
        <dbReference type="Proteomes" id="UP000734854"/>
    </source>
</evidence>
<evidence type="ECO:0000256" key="1">
    <source>
        <dbReference type="ARBA" id="ARBA00006141"/>
    </source>
</evidence>
<dbReference type="PANTHER" id="PTHR18860">
    <property type="entry name" value="14-3-3 PROTEIN"/>
    <property type="match status" value="1"/>
</dbReference>
<dbReference type="EMBL" id="JACMSC010000008">
    <property type="protein sequence ID" value="KAG6509485.1"/>
    <property type="molecule type" value="Genomic_DNA"/>
</dbReference>
<dbReference type="SUPFAM" id="SSF48445">
    <property type="entry name" value="14-3-3 protein"/>
    <property type="match status" value="1"/>
</dbReference>
<dbReference type="InterPro" id="IPR023410">
    <property type="entry name" value="14-3-3_domain"/>
</dbReference>
<gene>
    <name evidence="3" type="ORF">ZIOFF_027478</name>
</gene>
<evidence type="ECO:0000259" key="2">
    <source>
        <dbReference type="SMART" id="SM00101"/>
    </source>
</evidence>
<evidence type="ECO:0000313" key="3">
    <source>
        <dbReference type="EMBL" id="KAG6509485.1"/>
    </source>
</evidence>
<dbReference type="Gene3D" id="1.20.190.20">
    <property type="entry name" value="14-3-3 domain"/>
    <property type="match status" value="2"/>
</dbReference>
<sequence length="277" mass="32385">MHPIQFHLSIAFSRKTLLRKKKKRHSDLFRFGMGGIAYPNSFPDFPNLATWQSLRRRLFNIYTHMRATILTPMVTLPQYMMSKTFKHCERTKLWRKQDLYLAKLTKKVGRFDDMMEIMEKVALETAAEKELTAEERELLSEAYGSAHKSESKVFYLKMKGDYYRHLIELKTESQCKDAIDNTLSFYKTALAELAPLNPIRLQLAVDFSTFYYDVLKSLQMTCTLVDQAINDATRDMAAQLSIIQVLHDKVDSWRSELVVFLFILKLTLYFTSANLVF</sequence>
<dbReference type="AlphaFoldDB" id="A0A8J5L2T2"/>
<comment type="similarity">
    <text evidence="1">Belongs to the 14-3-3 family.</text>
</comment>
<comment type="caution">
    <text evidence="3">The sequence shown here is derived from an EMBL/GenBank/DDBJ whole genome shotgun (WGS) entry which is preliminary data.</text>
</comment>
<dbReference type="SMART" id="SM00101">
    <property type="entry name" value="14_3_3"/>
    <property type="match status" value="1"/>
</dbReference>
<dbReference type="Proteomes" id="UP000734854">
    <property type="component" value="Unassembled WGS sequence"/>
</dbReference>
<protein>
    <recommendedName>
        <fullName evidence="2">14-3-3 domain-containing protein</fullName>
    </recommendedName>
</protein>
<reference evidence="3 4" key="1">
    <citation type="submission" date="2020-08" db="EMBL/GenBank/DDBJ databases">
        <title>Plant Genome Project.</title>
        <authorList>
            <person name="Zhang R.-G."/>
        </authorList>
    </citation>
    <scope>NUCLEOTIDE SEQUENCE [LARGE SCALE GENOMIC DNA]</scope>
    <source>
        <tissue evidence="3">Rhizome</tissue>
    </source>
</reference>
<proteinExistence type="inferred from homology"/>
<keyword evidence="4" id="KW-1185">Reference proteome</keyword>
<name>A0A8J5L2T2_ZINOF</name>